<protein>
    <submittedName>
        <fullName evidence="1">Uncharacterized protein</fullName>
    </submittedName>
</protein>
<organism evidence="1">
    <name type="scientific">bioreactor metagenome</name>
    <dbReference type="NCBI Taxonomy" id="1076179"/>
    <lineage>
        <taxon>unclassified sequences</taxon>
        <taxon>metagenomes</taxon>
        <taxon>ecological metagenomes</taxon>
    </lineage>
</organism>
<reference evidence="1" key="1">
    <citation type="submission" date="2019-08" db="EMBL/GenBank/DDBJ databases">
        <authorList>
            <person name="Kucharzyk K."/>
            <person name="Murdoch R.W."/>
            <person name="Higgins S."/>
            <person name="Loffler F."/>
        </authorList>
    </citation>
    <scope>NUCLEOTIDE SEQUENCE</scope>
</reference>
<gene>
    <name evidence="1" type="ORF">SDC9_209356</name>
</gene>
<accession>A0A645JD44</accession>
<dbReference type="AlphaFoldDB" id="A0A645JD44"/>
<name>A0A645JD44_9ZZZZ</name>
<sequence>MLDWARRNKRTELYIVTYKLSADALKTAIANGEEIPGVVQLPAGERINITVNAEAIDAVKRAAEEA</sequence>
<evidence type="ECO:0000313" key="1">
    <source>
        <dbReference type="EMBL" id="MPN61618.1"/>
    </source>
</evidence>
<proteinExistence type="predicted"/>
<comment type="caution">
    <text evidence="1">The sequence shown here is derived from an EMBL/GenBank/DDBJ whole genome shotgun (WGS) entry which is preliminary data.</text>
</comment>
<dbReference type="EMBL" id="VSSQ01138468">
    <property type="protein sequence ID" value="MPN61618.1"/>
    <property type="molecule type" value="Genomic_DNA"/>
</dbReference>